<keyword evidence="2" id="KW-1185">Reference proteome</keyword>
<evidence type="ECO:0000313" key="2">
    <source>
        <dbReference type="Proteomes" id="UP001141806"/>
    </source>
</evidence>
<sequence>MIESNKRIYFLRALWEDHILIGYKRKKKKKDEIILKGNVGSMEIKKQRVRERRGFEEERVESREREEEEGVAATTATAVAWCYSDGGTVKRRKLQRSLLRFESHFARFSGSLKRRICS</sequence>
<protein>
    <submittedName>
        <fullName evidence="1">Uncharacterized protein</fullName>
    </submittedName>
</protein>
<comment type="caution">
    <text evidence="1">The sequence shown here is derived from an EMBL/GenBank/DDBJ whole genome shotgun (WGS) entry which is preliminary data.</text>
</comment>
<proteinExistence type="predicted"/>
<gene>
    <name evidence="1" type="ORF">NE237_002786</name>
</gene>
<accession>A0A9Q0QRY9</accession>
<dbReference type="AlphaFoldDB" id="A0A9Q0QRY9"/>
<evidence type="ECO:0000313" key="1">
    <source>
        <dbReference type="EMBL" id="KAJ4969687.1"/>
    </source>
</evidence>
<organism evidence="1 2">
    <name type="scientific">Protea cynaroides</name>
    <dbReference type="NCBI Taxonomy" id="273540"/>
    <lineage>
        <taxon>Eukaryota</taxon>
        <taxon>Viridiplantae</taxon>
        <taxon>Streptophyta</taxon>
        <taxon>Embryophyta</taxon>
        <taxon>Tracheophyta</taxon>
        <taxon>Spermatophyta</taxon>
        <taxon>Magnoliopsida</taxon>
        <taxon>Proteales</taxon>
        <taxon>Proteaceae</taxon>
        <taxon>Protea</taxon>
    </lineage>
</organism>
<dbReference type="EMBL" id="JAMYWD010000005">
    <property type="protein sequence ID" value="KAJ4969687.1"/>
    <property type="molecule type" value="Genomic_DNA"/>
</dbReference>
<name>A0A9Q0QRY9_9MAGN</name>
<reference evidence="1" key="1">
    <citation type="journal article" date="2023" name="Plant J.">
        <title>The genome of the king protea, Protea cynaroides.</title>
        <authorList>
            <person name="Chang J."/>
            <person name="Duong T.A."/>
            <person name="Schoeman C."/>
            <person name="Ma X."/>
            <person name="Roodt D."/>
            <person name="Barker N."/>
            <person name="Li Z."/>
            <person name="Van de Peer Y."/>
            <person name="Mizrachi E."/>
        </authorList>
    </citation>
    <scope>NUCLEOTIDE SEQUENCE</scope>
    <source>
        <tissue evidence="1">Young leaves</tissue>
    </source>
</reference>
<dbReference type="Proteomes" id="UP001141806">
    <property type="component" value="Unassembled WGS sequence"/>
</dbReference>